<name>A0A8K0SAL4_9HYPO</name>
<gene>
    <name evidence="1" type="ORF">BKA59DRAFT_451958</name>
</gene>
<comment type="caution">
    <text evidence="1">The sequence shown here is derived from an EMBL/GenBank/DDBJ whole genome shotgun (WGS) entry which is preliminary data.</text>
</comment>
<keyword evidence="2" id="KW-1185">Reference proteome</keyword>
<evidence type="ECO:0000313" key="2">
    <source>
        <dbReference type="Proteomes" id="UP000813427"/>
    </source>
</evidence>
<evidence type="ECO:0000313" key="1">
    <source>
        <dbReference type="EMBL" id="KAH7257918.1"/>
    </source>
</evidence>
<proteinExistence type="predicted"/>
<dbReference type="Proteomes" id="UP000813427">
    <property type="component" value="Unassembled WGS sequence"/>
</dbReference>
<protein>
    <submittedName>
        <fullName evidence="1">Uncharacterized protein</fullName>
    </submittedName>
</protein>
<dbReference type="AlphaFoldDB" id="A0A8K0SAL4"/>
<dbReference type="EMBL" id="JAGPXF010000002">
    <property type="protein sequence ID" value="KAH7257918.1"/>
    <property type="molecule type" value="Genomic_DNA"/>
</dbReference>
<accession>A0A8K0SAL4</accession>
<sequence>MCERLGFERLGFAMSKRSFLSAETTFDLPTETLPILYLHRGQYNSSVVWNEGDGNGSMSSIVSEHLSRAESLSSKLSQEVKSIEEALGVGRNGRLALVDIGVTDQMKSIFGQEEKRIELMSRLTSAAADLSDVTRVLKWDKDCIQFLHQVKAQIDTHHGRSAIILESEWSSLMQFMCCHAESAANFTTFLHSRLDSQLNVVGETPALKKS</sequence>
<organism evidence="1 2">
    <name type="scientific">Fusarium tricinctum</name>
    <dbReference type="NCBI Taxonomy" id="61284"/>
    <lineage>
        <taxon>Eukaryota</taxon>
        <taxon>Fungi</taxon>
        <taxon>Dikarya</taxon>
        <taxon>Ascomycota</taxon>
        <taxon>Pezizomycotina</taxon>
        <taxon>Sordariomycetes</taxon>
        <taxon>Hypocreomycetidae</taxon>
        <taxon>Hypocreales</taxon>
        <taxon>Nectriaceae</taxon>
        <taxon>Fusarium</taxon>
        <taxon>Fusarium tricinctum species complex</taxon>
    </lineage>
</organism>
<dbReference type="OrthoDB" id="1046782at2759"/>
<reference evidence="1" key="1">
    <citation type="journal article" date="2021" name="Nat. Commun.">
        <title>Genetic determinants of endophytism in the Arabidopsis root mycobiome.</title>
        <authorList>
            <person name="Mesny F."/>
            <person name="Miyauchi S."/>
            <person name="Thiergart T."/>
            <person name="Pickel B."/>
            <person name="Atanasova L."/>
            <person name="Karlsson M."/>
            <person name="Huettel B."/>
            <person name="Barry K.W."/>
            <person name="Haridas S."/>
            <person name="Chen C."/>
            <person name="Bauer D."/>
            <person name="Andreopoulos W."/>
            <person name="Pangilinan J."/>
            <person name="LaButti K."/>
            <person name="Riley R."/>
            <person name="Lipzen A."/>
            <person name="Clum A."/>
            <person name="Drula E."/>
            <person name="Henrissat B."/>
            <person name="Kohler A."/>
            <person name="Grigoriev I.V."/>
            <person name="Martin F.M."/>
            <person name="Hacquard S."/>
        </authorList>
    </citation>
    <scope>NUCLEOTIDE SEQUENCE</scope>
    <source>
        <strain evidence="1">MPI-SDFR-AT-0068</strain>
    </source>
</reference>